<proteinExistence type="predicted"/>
<dbReference type="PANTHER" id="PTHR12526">
    <property type="entry name" value="GLYCOSYLTRANSFERASE"/>
    <property type="match status" value="1"/>
</dbReference>
<dbReference type="CDD" id="cd03801">
    <property type="entry name" value="GT4_PimA-like"/>
    <property type="match status" value="1"/>
</dbReference>
<comment type="caution">
    <text evidence="2">The sequence shown here is derived from an EMBL/GenBank/DDBJ whole genome shotgun (WGS) entry which is preliminary data.</text>
</comment>
<sequence length="236" mass="26948">SKVIIVTSEFMKGQIAKEHGEKLLLKTIIIPGGCDTDRFRLPEDKEKIKLKLGLPPNKIILLTVRRLVKRMGLENLIRAMPYIRKEDQNILLLVGGSGYLKQKLERMISELKLNESVKLLGFIKEEMLHWFYQAADLFILPSVALEGFGLSTIESLAAGTPVLATPVGGSVEILGGLDRDLLFEDIDSCTIARKILYYVNHPQKLQQVQQKCRPYVMERYSWDRMTSQIERTYLRS</sequence>
<organism evidence="2">
    <name type="scientific">marine sediment metagenome</name>
    <dbReference type="NCBI Taxonomy" id="412755"/>
    <lineage>
        <taxon>unclassified sequences</taxon>
        <taxon>metagenomes</taxon>
        <taxon>ecological metagenomes</taxon>
    </lineage>
</organism>
<accession>X1IYC1</accession>
<feature type="non-terminal residue" evidence="2">
    <location>
        <position position="236"/>
    </location>
</feature>
<name>X1IYC1_9ZZZZ</name>
<feature type="non-terminal residue" evidence="2">
    <location>
        <position position="1"/>
    </location>
</feature>
<gene>
    <name evidence="2" type="ORF">S03H2_61847</name>
</gene>
<dbReference type="Gene3D" id="3.40.50.2000">
    <property type="entry name" value="Glycogen Phosphorylase B"/>
    <property type="match status" value="2"/>
</dbReference>
<reference evidence="2" key="1">
    <citation type="journal article" date="2014" name="Front. Microbiol.">
        <title>High frequency of phylogenetically diverse reductive dehalogenase-homologous genes in deep subseafloor sedimentary metagenomes.</title>
        <authorList>
            <person name="Kawai M."/>
            <person name="Futagami T."/>
            <person name="Toyoda A."/>
            <person name="Takaki Y."/>
            <person name="Nishi S."/>
            <person name="Hori S."/>
            <person name="Arai W."/>
            <person name="Tsubouchi T."/>
            <person name="Morono Y."/>
            <person name="Uchiyama I."/>
            <person name="Ito T."/>
            <person name="Fujiyama A."/>
            <person name="Inagaki F."/>
            <person name="Takami H."/>
        </authorList>
    </citation>
    <scope>NUCLEOTIDE SEQUENCE</scope>
    <source>
        <strain evidence="2">Expedition CK06-06</strain>
    </source>
</reference>
<dbReference type="GO" id="GO:0016757">
    <property type="term" value="F:glycosyltransferase activity"/>
    <property type="evidence" value="ECO:0007669"/>
    <property type="project" value="InterPro"/>
</dbReference>
<evidence type="ECO:0000259" key="1">
    <source>
        <dbReference type="Pfam" id="PF00534"/>
    </source>
</evidence>
<dbReference type="Pfam" id="PF00534">
    <property type="entry name" value="Glycos_transf_1"/>
    <property type="match status" value="1"/>
</dbReference>
<evidence type="ECO:0000313" key="2">
    <source>
        <dbReference type="EMBL" id="GAH86727.1"/>
    </source>
</evidence>
<dbReference type="InterPro" id="IPR001296">
    <property type="entry name" value="Glyco_trans_1"/>
</dbReference>
<feature type="domain" description="Glycosyl transferase family 1" evidence="1">
    <location>
        <begin position="44"/>
        <end position="210"/>
    </location>
</feature>
<dbReference type="SUPFAM" id="SSF53756">
    <property type="entry name" value="UDP-Glycosyltransferase/glycogen phosphorylase"/>
    <property type="match status" value="1"/>
</dbReference>
<protein>
    <recommendedName>
        <fullName evidence="1">Glycosyl transferase family 1 domain-containing protein</fullName>
    </recommendedName>
</protein>
<dbReference type="EMBL" id="BARU01039955">
    <property type="protein sequence ID" value="GAH86727.1"/>
    <property type="molecule type" value="Genomic_DNA"/>
</dbReference>
<dbReference type="AlphaFoldDB" id="X1IYC1"/>